<dbReference type="EMBL" id="CP012621">
    <property type="protein sequence ID" value="ATG73685.1"/>
    <property type="molecule type" value="Genomic_DNA"/>
</dbReference>
<evidence type="ECO:0000313" key="3">
    <source>
        <dbReference type="Proteomes" id="UP000217763"/>
    </source>
</evidence>
<sequence>MAFNDYEQSRHDARPAELYEFRFGDAAEQIFRLTSADHDVTVAGVTYTSLMIRRSDIEQDGNPDDDDGLTLTLPYHNDIAELYRGAPLDQRMSLRVRVVHLDDPTLQLRHVWSGRLVDVAWLYPDCELSAERMGTALRRTGLRLRFTHQCRHLHYGRWCWLNRADWGSSAEVVAVDGLTVTLAYTGHAANVPATIPGDWFLGGMMELDGLLRYVISQGTAGDNLVLTLSRPMPQLDEAAIVELFPGCDRSHAMCKGRYGNDINYGGFRHSPKGKGPFERGLV</sequence>
<dbReference type="RefSeq" id="WP_096778959.1">
    <property type="nucleotide sequence ID" value="NZ_CP012621.1"/>
</dbReference>
<dbReference type="Pfam" id="PF09931">
    <property type="entry name" value="Phage_phiJL001_Gp84_N"/>
    <property type="match status" value="1"/>
</dbReference>
<gene>
    <name evidence="2" type="ORF">AN401_07280</name>
</gene>
<feature type="domain" description="Bacteriophage phiJL001 Gp84 C-terminal" evidence="1">
    <location>
        <begin position="199"/>
        <end position="272"/>
    </location>
</feature>
<proteinExistence type="predicted"/>
<name>A0A291HNG7_9GAMM</name>
<evidence type="ECO:0000259" key="1">
    <source>
        <dbReference type="Pfam" id="PF09356"/>
    </source>
</evidence>
<dbReference type="InterPro" id="IPR018964">
    <property type="entry name" value="Phage_phiJL001_Gp84_C"/>
</dbReference>
<dbReference type="KEGG" id="zdf:AN401_07280"/>
<protein>
    <recommendedName>
        <fullName evidence="1">Bacteriophage phiJL001 Gp84 C-terminal domain-containing protein</fullName>
    </recommendedName>
</protein>
<organism evidence="2 3">
    <name type="scientific">Zobellella denitrificans</name>
    <dbReference type="NCBI Taxonomy" id="347534"/>
    <lineage>
        <taxon>Bacteria</taxon>
        <taxon>Pseudomonadati</taxon>
        <taxon>Pseudomonadota</taxon>
        <taxon>Gammaproteobacteria</taxon>
        <taxon>Aeromonadales</taxon>
        <taxon>Aeromonadaceae</taxon>
        <taxon>Zobellella</taxon>
    </lineage>
</organism>
<reference evidence="3" key="1">
    <citation type="submission" date="2015-09" db="EMBL/GenBank/DDBJ databases">
        <authorList>
            <person name="Shao Z."/>
            <person name="Wang L."/>
        </authorList>
    </citation>
    <scope>NUCLEOTIDE SEQUENCE [LARGE SCALE GENOMIC DNA]</scope>
    <source>
        <strain evidence="3">F13-1</strain>
    </source>
</reference>
<evidence type="ECO:0000313" key="2">
    <source>
        <dbReference type="EMBL" id="ATG73685.1"/>
    </source>
</evidence>
<dbReference type="Proteomes" id="UP000217763">
    <property type="component" value="Chromosome"/>
</dbReference>
<keyword evidence="3" id="KW-1185">Reference proteome</keyword>
<accession>A0A291HNG7</accession>
<dbReference type="Pfam" id="PF09356">
    <property type="entry name" value="Phage_BR0599"/>
    <property type="match status" value="1"/>
</dbReference>
<dbReference type="AlphaFoldDB" id="A0A291HNG7"/>